<proteinExistence type="predicted"/>
<sequence length="301" mass="33596">MATLDQSTLAPNTLLPNTLVSIRSFVVSIKQEVFMPLTFQYVPMNGVGVLSTNTDVLKTDGLGTCIALLLEYSKDEAVKFALSHVPYDNDALCLHGKDGIQAYLLSVFQLLGDPPKSATKVTVIHNRFGFSSSNKMLGYIQTSLEEIGVEKVKVEIYNTQKRLSVAVLKNESSVHGRHFCYASNKTEFIDVCDLAQAAMLTGQNLVATLDPRKRADKHNFRRHVDLYGQARNSIAYYSQEKNPYSLTLISGNSGSPFFAEAILFSRAKTEHWTKKKAKPPVYSTYLEWENSIRSRILSTVQ</sequence>
<keyword evidence="2" id="KW-1185">Reference proteome</keyword>
<evidence type="ECO:0000313" key="1">
    <source>
        <dbReference type="EMBL" id="TLM78582.1"/>
    </source>
</evidence>
<gene>
    <name evidence="1" type="ORF">FDY93_04760</name>
</gene>
<protein>
    <submittedName>
        <fullName evidence="1">Uncharacterized protein</fullName>
    </submittedName>
</protein>
<comment type="caution">
    <text evidence="1">The sequence shown here is derived from an EMBL/GenBank/DDBJ whole genome shotgun (WGS) entry which is preliminary data.</text>
</comment>
<name>A0ABY2UK15_9GAMM</name>
<dbReference type="RefSeq" id="WP_138234613.1">
    <property type="nucleotide sequence ID" value="NZ_CP185860.1"/>
</dbReference>
<reference evidence="1 2" key="1">
    <citation type="submission" date="2019-05" db="EMBL/GenBank/DDBJ databases">
        <title>Microbulbifer harenosus sp. nov., an alginate-degrading bacterium isolated from coastal sand.</title>
        <authorList>
            <person name="Huang H."/>
            <person name="Mo K."/>
            <person name="Bao S."/>
        </authorList>
    </citation>
    <scope>NUCLEOTIDE SEQUENCE [LARGE SCALE GENOMIC DNA]</scope>
    <source>
        <strain evidence="1 2">HB161719</strain>
    </source>
</reference>
<dbReference type="EMBL" id="VANI01000005">
    <property type="protein sequence ID" value="TLM78582.1"/>
    <property type="molecule type" value="Genomic_DNA"/>
</dbReference>
<organism evidence="1 2">
    <name type="scientific">Microbulbifer harenosus</name>
    <dbReference type="NCBI Taxonomy" id="2576840"/>
    <lineage>
        <taxon>Bacteria</taxon>
        <taxon>Pseudomonadati</taxon>
        <taxon>Pseudomonadota</taxon>
        <taxon>Gammaproteobacteria</taxon>
        <taxon>Cellvibrionales</taxon>
        <taxon>Microbulbiferaceae</taxon>
        <taxon>Microbulbifer</taxon>
    </lineage>
</organism>
<evidence type="ECO:0000313" key="2">
    <source>
        <dbReference type="Proteomes" id="UP000306791"/>
    </source>
</evidence>
<accession>A0ABY2UK15</accession>
<dbReference type="Proteomes" id="UP000306791">
    <property type="component" value="Unassembled WGS sequence"/>
</dbReference>